<comment type="caution">
    <text evidence="2">The sequence shown here is derived from an EMBL/GenBank/DDBJ whole genome shotgun (WGS) entry which is preliminary data.</text>
</comment>
<evidence type="ECO:0008006" key="4">
    <source>
        <dbReference type="Google" id="ProtNLM"/>
    </source>
</evidence>
<dbReference type="PROSITE" id="PS51257">
    <property type="entry name" value="PROKAR_LIPOPROTEIN"/>
    <property type="match status" value="1"/>
</dbReference>
<name>A0ABQ5MJR2_9FLAO</name>
<reference evidence="2" key="1">
    <citation type="submission" date="2022-07" db="EMBL/GenBank/DDBJ databases">
        <title>Taxonomy of Novel Oxalotrophic and Methylotrophic Bacteria.</title>
        <authorList>
            <person name="Sahin N."/>
            <person name="Tani A."/>
        </authorList>
    </citation>
    <scope>NUCLEOTIDE SEQUENCE</scope>
    <source>
        <strain evidence="2">Y10</strain>
    </source>
</reference>
<keyword evidence="1" id="KW-0732">Signal</keyword>
<sequence length="468" mass="51936">MKNRLIYIIAIVLMAVATSCVENPNVTEDVYIQNPNAVKSWVVGLQRQLALTTNTVNINVAITSDNYFNNYSQYSKVFDMLQIDYFDTDVNNIQGDVQALREMAIYGIETVFPSDEDGTNEDLAFMYFCLGYSNILGGELFTGLPATTLGEVLDSEQTLMLAIDQLDEALSYESDAQLMATYHLLKARVYYDLGDASNAIIEANQALSVPELLFQVEFDGTNALANEMQNATFDALPNRLAPLPRLDFLDPKYYSVGTISTDQKSVTLVKAEEAYLILAEAALANNNISNAKNYLLDLLNLVNARSTAFVDDSGETRNGGVRTDYPLTAVQVRFDAMSEFRDGFVLDRQAGDVVVHTISGTSVNATMINNTTTVEEVLYLTYLMRQEIFMSEGRRLTDLGIKYPISQTEQDNNPNVSDAFTTAQIPSYIPVDDIDDFTVDANGNVTMSVDMNRVIIENRATTTTVPFF</sequence>
<evidence type="ECO:0000256" key="1">
    <source>
        <dbReference type="SAM" id="SignalP"/>
    </source>
</evidence>
<evidence type="ECO:0000313" key="2">
    <source>
        <dbReference type="EMBL" id="GLB49634.1"/>
    </source>
</evidence>
<protein>
    <recommendedName>
        <fullName evidence="4">Tetratricopeptide repeat protein</fullName>
    </recommendedName>
</protein>
<dbReference type="EMBL" id="BRVO01000002">
    <property type="protein sequence ID" value="GLB49634.1"/>
    <property type="molecule type" value="Genomic_DNA"/>
</dbReference>
<feature type="signal peptide" evidence="1">
    <location>
        <begin position="1"/>
        <end position="22"/>
    </location>
</feature>
<proteinExistence type="predicted"/>
<accession>A0ABQ5MJR2</accession>
<dbReference type="Gene3D" id="1.25.40.390">
    <property type="match status" value="1"/>
</dbReference>
<gene>
    <name evidence="2" type="ORF">Y10_20020</name>
</gene>
<feature type="chain" id="PRO_5047519185" description="Tetratricopeptide repeat protein" evidence="1">
    <location>
        <begin position="23"/>
        <end position="468"/>
    </location>
</feature>
<dbReference type="RefSeq" id="WP_281765261.1">
    <property type="nucleotide sequence ID" value="NZ_BRVO01000002.1"/>
</dbReference>
<evidence type="ECO:0000313" key="3">
    <source>
        <dbReference type="Proteomes" id="UP001143543"/>
    </source>
</evidence>
<organism evidence="2 3">
    <name type="scientific">Neptunitalea lumnitzerae</name>
    <dbReference type="NCBI Taxonomy" id="2965509"/>
    <lineage>
        <taxon>Bacteria</taxon>
        <taxon>Pseudomonadati</taxon>
        <taxon>Bacteroidota</taxon>
        <taxon>Flavobacteriia</taxon>
        <taxon>Flavobacteriales</taxon>
        <taxon>Flavobacteriaceae</taxon>
        <taxon>Neptunitalea</taxon>
    </lineage>
</organism>
<keyword evidence="3" id="KW-1185">Reference proteome</keyword>
<dbReference type="SUPFAM" id="SSF48452">
    <property type="entry name" value="TPR-like"/>
    <property type="match status" value="1"/>
</dbReference>
<dbReference type="InterPro" id="IPR011990">
    <property type="entry name" value="TPR-like_helical_dom_sf"/>
</dbReference>
<dbReference type="Proteomes" id="UP001143543">
    <property type="component" value="Unassembled WGS sequence"/>
</dbReference>